<dbReference type="STRING" id="1401685.P857_311"/>
<dbReference type="PANTHER" id="PTHR11237:SF4">
    <property type="entry name" value="5-DEMETHOXYUBIQUINONE HYDROXYLASE, MITOCHONDRIAL"/>
    <property type="match status" value="1"/>
</dbReference>
<dbReference type="GO" id="GO:0008682">
    <property type="term" value="F:3-demethoxyubiquinol 3-hydroxylase activity"/>
    <property type="evidence" value="ECO:0007669"/>
    <property type="project" value="TreeGrafter"/>
</dbReference>
<dbReference type="GO" id="GO:0046872">
    <property type="term" value="F:metal ion binding"/>
    <property type="evidence" value="ECO:0007669"/>
    <property type="project" value="UniProtKB-KW"/>
</dbReference>
<keyword evidence="3" id="KW-0479">Metal-binding</keyword>
<protein>
    <recommendedName>
        <fullName evidence="11">Ubiquinone biosynthesis COQ7 family protein</fullName>
    </recommendedName>
</protein>
<dbReference type="AlphaFoldDB" id="W2UZ33"/>
<keyword evidence="6" id="KW-0503">Monooxygenase</keyword>
<keyword evidence="7 8" id="KW-0472">Membrane</keyword>
<evidence type="ECO:0000313" key="10">
    <source>
        <dbReference type="Proteomes" id="UP000018951"/>
    </source>
</evidence>
<keyword evidence="8" id="KW-1133">Transmembrane helix</keyword>
<keyword evidence="8" id="KW-0812">Transmembrane</keyword>
<evidence type="ECO:0000256" key="6">
    <source>
        <dbReference type="ARBA" id="ARBA00023033"/>
    </source>
</evidence>
<name>W2UZ33_9RICK</name>
<keyword evidence="2" id="KW-0831">Ubiquinone biosynthesis</keyword>
<evidence type="ECO:0000256" key="2">
    <source>
        <dbReference type="ARBA" id="ARBA00022688"/>
    </source>
</evidence>
<keyword evidence="4" id="KW-0560">Oxidoreductase</keyword>
<evidence type="ECO:0000256" key="4">
    <source>
        <dbReference type="ARBA" id="ARBA00023002"/>
    </source>
</evidence>
<feature type="transmembrane region" description="Helical" evidence="8">
    <location>
        <begin position="63"/>
        <end position="83"/>
    </location>
</feature>
<evidence type="ECO:0008006" key="11">
    <source>
        <dbReference type="Google" id="ProtNLM"/>
    </source>
</evidence>
<proteinExistence type="predicted"/>
<organism evidence="9 10">
    <name type="scientific">Candidatus Xenolissoclinum pacificiensis L6</name>
    <dbReference type="NCBI Taxonomy" id="1401685"/>
    <lineage>
        <taxon>Bacteria</taxon>
        <taxon>Pseudomonadati</taxon>
        <taxon>Pseudomonadota</taxon>
        <taxon>Alphaproteobacteria</taxon>
        <taxon>Rickettsiales</taxon>
        <taxon>Anaplasmataceae</taxon>
        <taxon>Candidatus Xenolissoclinum</taxon>
    </lineage>
</organism>
<evidence type="ECO:0000256" key="7">
    <source>
        <dbReference type="ARBA" id="ARBA00023136"/>
    </source>
</evidence>
<accession>W2UZ33</accession>
<dbReference type="Pfam" id="PF03232">
    <property type="entry name" value="COQ7"/>
    <property type="match status" value="1"/>
</dbReference>
<dbReference type="EMBL" id="AXCJ01000005">
    <property type="protein sequence ID" value="ETO91396.1"/>
    <property type="molecule type" value="Genomic_DNA"/>
</dbReference>
<dbReference type="GO" id="GO:0006744">
    <property type="term" value="P:ubiquinone biosynthetic process"/>
    <property type="evidence" value="ECO:0007669"/>
    <property type="project" value="UniProtKB-KW"/>
</dbReference>
<evidence type="ECO:0000313" key="9">
    <source>
        <dbReference type="EMBL" id="ETO91396.1"/>
    </source>
</evidence>
<dbReference type="SUPFAM" id="SSF47240">
    <property type="entry name" value="Ferritin-like"/>
    <property type="match status" value="1"/>
</dbReference>
<keyword evidence="10" id="KW-1185">Reference proteome</keyword>
<dbReference type="InterPro" id="IPR011566">
    <property type="entry name" value="Ubq_synth_Coq7"/>
</dbReference>
<evidence type="ECO:0000256" key="1">
    <source>
        <dbReference type="ARBA" id="ARBA00004749"/>
    </source>
</evidence>
<dbReference type="CDD" id="cd01042">
    <property type="entry name" value="DMQH"/>
    <property type="match status" value="1"/>
</dbReference>
<gene>
    <name evidence="9" type="ORF">P857_311</name>
</gene>
<dbReference type="GO" id="GO:0010468">
    <property type="term" value="P:regulation of gene expression"/>
    <property type="evidence" value="ECO:0007669"/>
    <property type="project" value="TreeGrafter"/>
</dbReference>
<evidence type="ECO:0000256" key="8">
    <source>
        <dbReference type="SAM" id="Phobius"/>
    </source>
</evidence>
<dbReference type="PANTHER" id="PTHR11237">
    <property type="entry name" value="COENZYME Q10 BIOSYNTHESIS PROTEIN 7"/>
    <property type="match status" value="1"/>
</dbReference>
<dbReference type="Proteomes" id="UP000018951">
    <property type="component" value="Unassembled WGS sequence"/>
</dbReference>
<comment type="caution">
    <text evidence="9">The sequence shown here is derived from an EMBL/GenBank/DDBJ whole genome shotgun (WGS) entry which is preliminary data.</text>
</comment>
<evidence type="ECO:0000256" key="3">
    <source>
        <dbReference type="ARBA" id="ARBA00022723"/>
    </source>
</evidence>
<reference evidence="9 10" key="1">
    <citation type="journal article" date="2013" name="PLoS ONE">
        <title>Bacterial endosymbiosis in a chordate host: long-term co-evolution and conservation of secondary metabolism.</title>
        <authorList>
            <person name="Kwan J.C."/>
            <person name="Schmidt E.W."/>
        </authorList>
    </citation>
    <scope>NUCLEOTIDE SEQUENCE [LARGE SCALE GENOMIC DNA]</scope>
    <source>
        <strain evidence="10">L6</strain>
    </source>
</reference>
<dbReference type="InterPro" id="IPR009078">
    <property type="entry name" value="Ferritin-like_SF"/>
</dbReference>
<dbReference type="PATRIC" id="fig|1401685.3.peg.598"/>
<evidence type="ECO:0000256" key="5">
    <source>
        <dbReference type="ARBA" id="ARBA00023004"/>
    </source>
</evidence>
<dbReference type="GO" id="GO:2000377">
    <property type="term" value="P:regulation of reactive oxygen species metabolic process"/>
    <property type="evidence" value="ECO:0007669"/>
    <property type="project" value="TreeGrafter"/>
</dbReference>
<sequence>MSQVLRVDHAGEFGAVKIYENQLRLYASDSNYQEILKEMKLQEDRHLKYFSEKLYEMKIRPSFMLFFWDVLASCMGIMTAFLGKDLAMLCTVAVEDVIEKHYQQQILLCDDILYSEYDQSILKIKEKIAVFRQEELEHHNTADNNIKDDISLYKRLIFKIIQYMCIFAIKISRYI</sequence>
<keyword evidence="5" id="KW-0408">Iron</keyword>
<comment type="pathway">
    <text evidence="1">Cofactor biosynthesis; ubiquinone biosynthesis.</text>
</comment>